<comment type="similarity">
    <text evidence="4">Belongs to the class I-like SAM-binding methyltransferase superfamily. Cation-dependent O-methyltransferase family.</text>
</comment>
<dbReference type="GO" id="GO:0008171">
    <property type="term" value="F:O-methyltransferase activity"/>
    <property type="evidence" value="ECO:0007669"/>
    <property type="project" value="InterPro"/>
</dbReference>
<evidence type="ECO:0000256" key="2">
    <source>
        <dbReference type="ARBA" id="ARBA00022679"/>
    </source>
</evidence>
<comment type="caution">
    <text evidence="5">The sequence shown here is derived from an EMBL/GenBank/DDBJ whole genome shotgun (WGS) entry which is preliminary data.</text>
</comment>
<protein>
    <submittedName>
        <fullName evidence="5">Caffeoyl-CoA O-methyltransferase 1</fullName>
    </submittedName>
</protein>
<keyword evidence="1" id="KW-0489">Methyltransferase</keyword>
<dbReference type="InterPro" id="IPR029063">
    <property type="entry name" value="SAM-dependent_MTases_sf"/>
</dbReference>
<keyword evidence="6" id="KW-1185">Reference proteome</keyword>
<reference evidence="5" key="1">
    <citation type="submission" date="2021-10" db="EMBL/GenBank/DDBJ databases">
        <title>Tropical sea cucumber genome reveals ecological adaptation and Cuvierian tubules defense mechanism.</title>
        <authorList>
            <person name="Chen T."/>
        </authorList>
    </citation>
    <scope>NUCLEOTIDE SEQUENCE</scope>
    <source>
        <strain evidence="5">Nanhai2018</strain>
        <tissue evidence="5">Muscle</tissue>
    </source>
</reference>
<evidence type="ECO:0000256" key="4">
    <source>
        <dbReference type="ARBA" id="ARBA00023453"/>
    </source>
</evidence>
<dbReference type="GO" id="GO:0032259">
    <property type="term" value="P:methylation"/>
    <property type="evidence" value="ECO:0007669"/>
    <property type="project" value="UniProtKB-KW"/>
</dbReference>
<dbReference type="OrthoDB" id="10251242at2759"/>
<gene>
    <name evidence="5" type="ORF">HOLleu_03754</name>
</gene>
<dbReference type="InterPro" id="IPR050362">
    <property type="entry name" value="Cation-dep_OMT"/>
</dbReference>
<dbReference type="PANTHER" id="PTHR10509">
    <property type="entry name" value="O-METHYLTRANSFERASE-RELATED"/>
    <property type="match status" value="1"/>
</dbReference>
<evidence type="ECO:0000256" key="3">
    <source>
        <dbReference type="ARBA" id="ARBA00022691"/>
    </source>
</evidence>
<dbReference type="Proteomes" id="UP001152320">
    <property type="component" value="Chromosome 1"/>
</dbReference>
<dbReference type="InterPro" id="IPR002935">
    <property type="entry name" value="SAM_O-MeTrfase"/>
</dbReference>
<dbReference type="EMBL" id="JAIZAY010000001">
    <property type="protein sequence ID" value="KAJ8050522.1"/>
    <property type="molecule type" value="Genomic_DNA"/>
</dbReference>
<dbReference type="CDD" id="cd02440">
    <property type="entry name" value="AdoMet_MTases"/>
    <property type="match status" value="1"/>
</dbReference>
<dbReference type="Gene3D" id="3.40.50.150">
    <property type="entry name" value="Vaccinia Virus protein VP39"/>
    <property type="match status" value="1"/>
</dbReference>
<keyword evidence="2" id="KW-0808">Transferase</keyword>
<accession>A0A9Q1CR56</accession>
<evidence type="ECO:0000313" key="5">
    <source>
        <dbReference type="EMBL" id="KAJ8050522.1"/>
    </source>
</evidence>
<keyword evidence="3" id="KW-0949">S-adenosyl-L-methionine</keyword>
<dbReference type="PROSITE" id="PS51682">
    <property type="entry name" value="SAM_OMT_I"/>
    <property type="match status" value="1"/>
</dbReference>
<dbReference type="AlphaFoldDB" id="A0A9Q1CR56"/>
<sequence length="191" mass="21449">MKDTSAFNFTKLSKEGKFINVLTNEDVRMISFPGQVQLLQFLVRLIKAKNILEVGTFTGFGALGMAEVMAAGGKVTGIEIEPVFCEFVNKRAREHDLNVDVKEGKAIEILKSLAEEGQKFDFIYIDCLKDEYLEYYKIIMDNKMLSPNGLIACDNVIWSGRSITRSDTDGSALDDFAQFVVEDKRVVSVRL</sequence>
<evidence type="ECO:0000313" key="6">
    <source>
        <dbReference type="Proteomes" id="UP001152320"/>
    </source>
</evidence>
<evidence type="ECO:0000256" key="1">
    <source>
        <dbReference type="ARBA" id="ARBA00022603"/>
    </source>
</evidence>
<dbReference type="GO" id="GO:0008757">
    <property type="term" value="F:S-adenosylmethionine-dependent methyltransferase activity"/>
    <property type="evidence" value="ECO:0007669"/>
    <property type="project" value="TreeGrafter"/>
</dbReference>
<name>A0A9Q1CR56_HOLLE</name>
<dbReference type="SUPFAM" id="SSF53335">
    <property type="entry name" value="S-adenosyl-L-methionine-dependent methyltransferases"/>
    <property type="match status" value="1"/>
</dbReference>
<dbReference type="PANTHER" id="PTHR10509:SF14">
    <property type="entry name" value="CAFFEOYL-COA O-METHYLTRANSFERASE 3-RELATED"/>
    <property type="match status" value="1"/>
</dbReference>
<proteinExistence type="inferred from homology"/>
<dbReference type="Pfam" id="PF01596">
    <property type="entry name" value="Methyltransf_3"/>
    <property type="match status" value="1"/>
</dbReference>
<organism evidence="5 6">
    <name type="scientific">Holothuria leucospilota</name>
    <name type="common">Black long sea cucumber</name>
    <name type="synonym">Mertensiothuria leucospilota</name>
    <dbReference type="NCBI Taxonomy" id="206669"/>
    <lineage>
        <taxon>Eukaryota</taxon>
        <taxon>Metazoa</taxon>
        <taxon>Echinodermata</taxon>
        <taxon>Eleutherozoa</taxon>
        <taxon>Echinozoa</taxon>
        <taxon>Holothuroidea</taxon>
        <taxon>Aspidochirotacea</taxon>
        <taxon>Aspidochirotida</taxon>
        <taxon>Holothuriidae</taxon>
        <taxon>Holothuria</taxon>
    </lineage>
</organism>